<dbReference type="EC" id="7.6.2.9" evidence="5"/>
<evidence type="ECO:0000256" key="3">
    <source>
        <dbReference type="ARBA" id="ARBA00022741"/>
    </source>
</evidence>
<dbReference type="PROSITE" id="PS00211">
    <property type="entry name" value="ABC_TRANSPORTER_1"/>
    <property type="match status" value="1"/>
</dbReference>
<keyword evidence="3" id="KW-0547">Nucleotide-binding</keyword>
<sequence>MVENERIAVQFNHVQKEFADQMVLTDLNLTIPADEIFVLVGPSGSGKTTTLKMINRLEDPSAGEITYFGRPVADYPLQELRWSIGYVLQHIALFPNMTVAENIAVIPEMKKMTKTKIQSRTTELLAAVDLPAAEYAQRYPHELSGGEAQRVGIVRALAADPGMILMDEPFSALDPLSRKQLQELILRLQAKLHKTIVFVTHDMHEALKVGDRIAVMHNGVIHQVGTPADIQQHPATSFIADFFAGAEVGHVVWADTLTQVLASGVLPQTTQAPTTQITAHTSVAAISPRLGNGETLAVKNSLDGHTYQLDAAGLLKYIVAVHTSSDSEGVH</sequence>
<organism evidence="7 8">
    <name type="scientific">Schleiferilactobacillus perolens DSM 12744</name>
    <dbReference type="NCBI Taxonomy" id="1423792"/>
    <lineage>
        <taxon>Bacteria</taxon>
        <taxon>Bacillati</taxon>
        <taxon>Bacillota</taxon>
        <taxon>Bacilli</taxon>
        <taxon>Lactobacillales</taxon>
        <taxon>Lactobacillaceae</taxon>
        <taxon>Schleiferilactobacillus</taxon>
    </lineage>
</organism>
<dbReference type="InterPro" id="IPR017871">
    <property type="entry name" value="ABC_transporter-like_CS"/>
</dbReference>
<evidence type="ECO:0000256" key="2">
    <source>
        <dbReference type="ARBA" id="ARBA00022448"/>
    </source>
</evidence>
<feature type="domain" description="ABC transporter" evidence="6">
    <location>
        <begin position="9"/>
        <end position="243"/>
    </location>
</feature>
<dbReference type="InterPro" id="IPR003593">
    <property type="entry name" value="AAA+_ATPase"/>
</dbReference>
<comment type="caution">
    <text evidence="7">The sequence shown here is derived from an EMBL/GenBank/DDBJ whole genome shotgun (WGS) entry which is preliminary data.</text>
</comment>
<evidence type="ECO:0000313" key="8">
    <source>
        <dbReference type="Proteomes" id="UP000051330"/>
    </source>
</evidence>
<dbReference type="InterPro" id="IPR003439">
    <property type="entry name" value="ABC_transporter-like_ATP-bd"/>
</dbReference>
<name>A0A0R1MQH0_9LACO</name>
<dbReference type="FunFam" id="3.40.50.300:FF:000425">
    <property type="entry name" value="Probable ABC transporter, ATP-binding subunit"/>
    <property type="match status" value="1"/>
</dbReference>
<proteinExistence type="inferred from homology"/>
<evidence type="ECO:0000259" key="6">
    <source>
        <dbReference type="PROSITE" id="PS50893"/>
    </source>
</evidence>
<dbReference type="GO" id="GO:0005524">
    <property type="term" value="F:ATP binding"/>
    <property type="evidence" value="ECO:0007669"/>
    <property type="project" value="UniProtKB-KW"/>
</dbReference>
<dbReference type="PANTHER" id="PTHR43117">
    <property type="entry name" value="OSMOPROTECTANT IMPORT ATP-BINDING PROTEIN OSMV"/>
    <property type="match status" value="1"/>
</dbReference>
<evidence type="ECO:0000313" key="7">
    <source>
        <dbReference type="EMBL" id="KRL10065.1"/>
    </source>
</evidence>
<dbReference type="AlphaFoldDB" id="A0A0R1MQH0"/>
<dbReference type="EMBL" id="AZEC01000015">
    <property type="protein sequence ID" value="KRL10065.1"/>
    <property type="molecule type" value="Genomic_DNA"/>
</dbReference>
<comment type="similarity">
    <text evidence="1">Belongs to the ABC transporter superfamily.</text>
</comment>
<protein>
    <recommendedName>
        <fullName evidence="5">ABC-type quaternary amine transporter</fullName>
        <ecNumber evidence="5">7.6.2.9</ecNumber>
    </recommendedName>
</protein>
<reference evidence="7 8" key="1">
    <citation type="journal article" date="2015" name="Genome Announc.">
        <title>Expanding the biotechnology potential of lactobacilli through comparative genomics of 213 strains and associated genera.</title>
        <authorList>
            <person name="Sun Z."/>
            <person name="Harris H.M."/>
            <person name="McCann A."/>
            <person name="Guo C."/>
            <person name="Argimon S."/>
            <person name="Zhang W."/>
            <person name="Yang X."/>
            <person name="Jeffery I.B."/>
            <person name="Cooney J.C."/>
            <person name="Kagawa T.F."/>
            <person name="Liu W."/>
            <person name="Song Y."/>
            <person name="Salvetti E."/>
            <person name="Wrobel A."/>
            <person name="Rasinkangas P."/>
            <person name="Parkhill J."/>
            <person name="Rea M.C."/>
            <person name="O'Sullivan O."/>
            <person name="Ritari J."/>
            <person name="Douillard F.P."/>
            <person name="Paul Ross R."/>
            <person name="Yang R."/>
            <person name="Briner A.E."/>
            <person name="Felis G.E."/>
            <person name="de Vos W.M."/>
            <person name="Barrangou R."/>
            <person name="Klaenhammer T.R."/>
            <person name="Caufield P.W."/>
            <person name="Cui Y."/>
            <person name="Zhang H."/>
            <person name="O'Toole P.W."/>
        </authorList>
    </citation>
    <scope>NUCLEOTIDE SEQUENCE [LARGE SCALE GENOMIC DNA]</scope>
    <source>
        <strain evidence="7 8">DSM 12744</strain>
    </source>
</reference>
<dbReference type="STRING" id="1423792.FD09_GL000996"/>
<dbReference type="Proteomes" id="UP000051330">
    <property type="component" value="Unassembled WGS sequence"/>
</dbReference>
<keyword evidence="2" id="KW-0813">Transport</keyword>
<dbReference type="GO" id="GO:0016887">
    <property type="term" value="F:ATP hydrolysis activity"/>
    <property type="evidence" value="ECO:0007669"/>
    <property type="project" value="InterPro"/>
</dbReference>
<gene>
    <name evidence="7" type="ORF">FD09_GL000996</name>
</gene>
<dbReference type="PATRIC" id="fig|1423792.3.peg.1016"/>
<dbReference type="RefSeq" id="WP_057822135.1">
    <property type="nucleotide sequence ID" value="NZ_AZEC01000015.1"/>
</dbReference>
<keyword evidence="8" id="KW-1185">Reference proteome</keyword>
<dbReference type="OrthoDB" id="9802264at2"/>
<evidence type="ECO:0000256" key="4">
    <source>
        <dbReference type="ARBA" id="ARBA00022840"/>
    </source>
</evidence>
<accession>A0A0R1MQH0</accession>
<dbReference type="PANTHER" id="PTHR43117:SF4">
    <property type="entry name" value="OSMOPROTECTANT IMPORT ATP-BINDING PROTEIN OSMV"/>
    <property type="match status" value="1"/>
</dbReference>
<dbReference type="GO" id="GO:0015418">
    <property type="term" value="F:ABC-type quaternary ammonium compound transporting activity"/>
    <property type="evidence" value="ECO:0007669"/>
    <property type="project" value="UniProtKB-EC"/>
</dbReference>
<dbReference type="Gene3D" id="3.40.50.300">
    <property type="entry name" value="P-loop containing nucleotide triphosphate hydrolases"/>
    <property type="match status" value="1"/>
</dbReference>
<evidence type="ECO:0000256" key="1">
    <source>
        <dbReference type="ARBA" id="ARBA00005417"/>
    </source>
</evidence>
<dbReference type="SUPFAM" id="SSF52540">
    <property type="entry name" value="P-loop containing nucleoside triphosphate hydrolases"/>
    <property type="match status" value="1"/>
</dbReference>
<evidence type="ECO:0000256" key="5">
    <source>
        <dbReference type="ARBA" id="ARBA00066388"/>
    </source>
</evidence>
<keyword evidence="4" id="KW-0067">ATP-binding</keyword>
<dbReference type="PROSITE" id="PS50893">
    <property type="entry name" value="ABC_TRANSPORTER_2"/>
    <property type="match status" value="1"/>
</dbReference>
<dbReference type="InterPro" id="IPR027417">
    <property type="entry name" value="P-loop_NTPase"/>
</dbReference>
<dbReference type="Pfam" id="PF00005">
    <property type="entry name" value="ABC_tran"/>
    <property type="match status" value="1"/>
</dbReference>
<dbReference type="SMART" id="SM00382">
    <property type="entry name" value="AAA"/>
    <property type="match status" value="1"/>
</dbReference>